<gene>
    <name evidence="5" type="ORF">LYPA_23C011991</name>
</gene>
<organism evidence="5 6">
    <name type="scientific">Lynx pardinus</name>
    <name type="common">Iberian lynx</name>
    <name type="synonym">Felis pardina</name>
    <dbReference type="NCBI Taxonomy" id="191816"/>
    <lineage>
        <taxon>Eukaryota</taxon>
        <taxon>Metazoa</taxon>
        <taxon>Chordata</taxon>
        <taxon>Craniata</taxon>
        <taxon>Vertebrata</taxon>
        <taxon>Euteleostomi</taxon>
        <taxon>Mammalia</taxon>
        <taxon>Eutheria</taxon>
        <taxon>Laurasiatheria</taxon>
        <taxon>Carnivora</taxon>
        <taxon>Feliformia</taxon>
        <taxon>Felidae</taxon>
        <taxon>Felinae</taxon>
        <taxon>Lynx</taxon>
    </lineage>
</organism>
<proteinExistence type="inferred from homology"/>
<sequence length="74" mass="8526">MTNTKGKRRGTRCMFFRPFRKHRVVPLTTYMQIYKKCDIVDIKGMGSIQNECPTNVTVAKLEESTMLPSMLLAL</sequence>
<dbReference type="Proteomes" id="UP000386466">
    <property type="component" value="Unassembled WGS sequence"/>
</dbReference>
<dbReference type="SUPFAM" id="SSF50104">
    <property type="entry name" value="Translation proteins SH3-like domain"/>
    <property type="match status" value="1"/>
</dbReference>
<dbReference type="InterPro" id="IPR001147">
    <property type="entry name" value="Ribosomal_eL21"/>
</dbReference>
<dbReference type="Gene3D" id="2.30.30.70">
    <property type="entry name" value="Ribosomal protein L21"/>
    <property type="match status" value="1"/>
</dbReference>
<dbReference type="GO" id="GO:0031090">
    <property type="term" value="C:organelle membrane"/>
    <property type="evidence" value="ECO:0007669"/>
    <property type="project" value="UniProtKB-ARBA"/>
</dbReference>
<protein>
    <recommendedName>
        <fullName evidence="4">60S ribosomal protein L21</fullName>
    </recommendedName>
</protein>
<keyword evidence="3" id="KW-0687">Ribonucleoprotein</keyword>
<dbReference type="GO" id="GO:0003735">
    <property type="term" value="F:structural constituent of ribosome"/>
    <property type="evidence" value="ECO:0007669"/>
    <property type="project" value="InterPro"/>
</dbReference>
<evidence type="ECO:0000256" key="2">
    <source>
        <dbReference type="ARBA" id="ARBA00022980"/>
    </source>
</evidence>
<dbReference type="InterPro" id="IPR008991">
    <property type="entry name" value="Translation_prot_SH3-like_sf"/>
</dbReference>
<dbReference type="AlphaFoldDB" id="A0A485N0T8"/>
<accession>A0A485N0T8</accession>
<dbReference type="EMBL" id="CAAGRJ010008187">
    <property type="protein sequence ID" value="VFV26017.1"/>
    <property type="molecule type" value="Genomic_DNA"/>
</dbReference>
<dbReference type="InterPro" id="IPR036948">
    <property type="entry name" value="Ribosomal_eL21_sf"/>
</dbReference>
<dbReference type="GO" id="GO:0006412">
    <property type="term" value="P:translation"/>
    <property type="evidence" value="ECO:0007669"/>
    <property type="project" value="InterPro"/>
</dbReference>
<evidence type="ECO:0000256" key="3">
    <source>
        <dbReference type="ARBA" id="ARBA00023274"/>
    </source>
</evidence>
<evidence type="ECO:0000313" key="5">
    <source>
        <dbReference type="EMBL" id="VFV26017.1"/>
    </source>
</evidence>
<keyword evidence="6" id="KW-1185">Reference proteome</keyword>
<evidence type="ECO:0000313" key="6">
    <source>
        <dbReference type="Proteomes" id="UP000386466"/>
    </source>
</evidence>
<dbReference type="GO" id="GO:0005840">
    <property type="term" value="C:ribosome"/>
    <property type="evidence" value="ECO:0007669"/>
    <property type="project" value="UniProtKB-KW"/>
</dbReference>
<evidence type="ECO:0000256" key="1">
    <source>
        <dbReference type="ARBA" id="ARBA00008427"/>
    </source>
</evidence>
<comment type="similarity">
    <text evidence="1">Belongs to the eukaryotic ribosomal protein eL21 family.</text>
</comment>
<dbReference type="FunFam" id="2.30.30.70:FF:000001">
    <property type="entry name" value="60S ribosomal protein L21"/>
    <property type="match status" value="1"/>
</dbReference>
<keyword evidence="2 5" id="KW-0689">Ribosomal protein</keyword>
<feature type="non-terminal residue" evidence="5">
    <location>
        <position position="74"/>
    </location>
</feature>
<name>A0A485N0T8_LYNPA</name>
<evidence type="ECO:0000256" key="4">
    <source>
        <dbReference type="ARBA" id="ARBA00035327"/>
    </source>
</evidence>
<dbReference type="GO" id="GO:1990904">
    <property type="term" value="C:ribonucleoprotein complex"/>
    <property type="evidence" value="ECO:0007669"/>
    <property type="project" value="UniProtKB-KW"/>
</dbReference>
<dbReference type="Pfam" id="PF01157">
    <property type="entry name" value="Ribosomal_L21e"/>
    <property type="match status" value="1"/>
</dbReference>
<reference evidence="5 6" key="1">
    <citation type="submission" date="2019-01" db="EMBL/GenBank/DDBJ databases">
        <authorList>
            <person name="Alioto T."/>
            <person name="Alioto T."/>
        </authorList>
    </citation>
    <scope>NUCLEOTIDE SEQUENCE [LARGE SCALE GENOMIC DNA]</scope>
</reference>
<dbReference type="PANTHER" id="PTHR20981">
    <property type="entry name" value="60S RIBOSOMAL PROTEIN L21"/>
    <property type="match status" value="1"/>
</dbReference>